<evidence type="ECO:0000313" key="1">
    <source>
        <dbReference type="EMBL" id="MBA0803881.1"/>
    </source>
</evidence>
<keyword evidence="2" id="KW-1185">Reference proteome</keyword>
<gene>
    <name evidence="1" type="ORF">Gohar_014045</name>
</gene>
<sequence>MVLPPIESRSPYSDSKLWSANNPTWSCQGLGNGFHCGSW</sequence>
<name>A0A7J9H204_9ROSI</name>
<protein>
    <submittedName>
        <fullName evidence="1">Uncharacterized protein</fullName>
    </submittedName>
</protein>
<accession>A0A7J9H204</accession>
<dbReference type="Proteomes" id="UP000593560">
    <property type="component" value="Unassembled WGS sequence"/>
</dbReference>
<dbReference type="EMBL" id="JABFAD010000007">
    <property type="protein sequence ID" value="MBA0803881.1"/>
    <property type="molecule type" value="Genomic_DNA"/>
</dbReference>
<reference evidence="1 2" key="1">
    <citation type="journal article" date="2019" name="Genome Biol. Evol.">
        <title>Insights into the evolution of the New World diploid cottons (Gossypium, subgenus Houzingenia) based on genome sequencing.</title>
        <authorList>
            <person name="Grover C.E."/>
            <person name="Arick M.A. 2nd"/>
            <person name="Thrash A."/>
            <person name="Conover J.L."/>
            <person name="Sanders W.S."/>
            <person name="Peterson D.G."/>
            <person name="Frelichowski J.E."/>
            <person name="Scheffler J.A."/>
            <person name="Scheffler B.E."/>
            <person name="Wendel J.F."/>
        </authorList>
    </citation>
    <scope>NUCLEOTIDE SEQUENCE [LARGE SCALE GENOMIC DNA]</scope>
    <source>
        <strain evidence="1">0</strain>
        <tissue evidence="1">Leaf</tissue>
    </source>
</reference>
<proteinExistence type="predicted"/>
<comment type="caution">
    <text evidence="1">The sequence shown here is derived from an EMBL/GenBank/DDBJ whole genome shotgun (WGS) entry which is preliminary data.</text>
</comment>
<evidence type="ECO:0000313" key="2">
    <source>
        <dbReference type="Proteomes" id="UP000593560"/>
    </source>
</evidence>
<organism evidence="1 2">
    <name type="scientific">Gossypium harknessii</name>
    <dbReference type="NCBI Taxonomy" id="34285"/>
    <lineage>
        <taxon>Eukaryota</taxon>
        <taxon>Viridiplantae</taxon>
        <taxon>Streptophyta</taxon>
        <taxon>Embryophyta</taxon>
        <taxon>Tracheophyta</taxon>
        <taxon>Spermatophyta</taxon>
        <taxon>Magnoliopsida</taxon>
        <taxon>eudicotyledons</taxon>
        <taxon>Gunneridae</taxon>
        <taxon>Pentapetalae</taxon>
        <taxon>rosids</taxon>
        <taxon>malvids</taxon>
        <taxon>Malvales</taxon>
        <taxon>Malvaceae</taxon>
        <taxon>Malvoideae</taxon>
        <taxon>Gossypium</taxon>
    </lineage>
</organism>
<dbReference type="AlphaFoldDB" id="A0A7J9H204"/>